<dbReference type="AlphaFoldDB" id="A0A2M3ZSS1"/>
<accession>A0A2M3ZSS1</accession>
<proteinExistence type="predicted"/>
<organism evidence="1">
    <name type="scientific">Anopheles braziliensis</name>
    <dbReference type="NCBI Taxonomy" id="58242"/>
    <lineage>
        <taxon>Eukaryota</taxon>
        <taxon>Metazoa</taxon>
        <taxon>Ecdysozoa</taxon>
        <taxon>Arthropoda</taxon>
        <taxon>Hexapoda</taxon>
        <taxon>Insecta</taxon>
        <taxon>Pterygota</taxon>
        <taxon>Neoptera</taxon>
        <taxon>Endopterygota</taxon>
        <taxon>Diptera</taxon>
        <taxon>Nematocera</taxon>
        <taxon>Culicoidea</taxon>
        <taxon>Culicidae</taxon>
        <taxon>Anophelinae</taxon>
        <taxon>Anopheles</taxon>
    </lineage>
</organism>
<protein>
    <submittedName>
        <fullName evidence="1">Putative secreted peptide</fullName>
    </submittedName>
</protein>
<dbReference type="EMBL" id="GGFM01010794">
    <property type="protein sequence ID" value="MBW31545.1"/>
    <property type="molecule type" value="Transcribed_RNA"/>
</dbReference>
<reference evidence="1" key="1">
    <citation type="submission" date="2018-01" db="EMBL/GenBank/DDBJ databases">
        <title>An insight into the sialome of Amazonian anophelines.</title>
        <authorList>
            <person name="Ribeiro J.M."/>
            <person name="Scarpassa V."/>
            <person name="Calvo E."/>
        </authorList>
    </citation>
    <scope>NUCLEOTIDE SEQUENCE</scope>
    <source>
        <tissue evidence="1">Salivary glands</tissue>
    </source>
</reference>
<sequence length="114" mass="12513">MGSVAVVSLCMLFPVERNAWNIFKHSPSKSKSNRRSTCSILISTSTSVSLCSRDRRTVSHFECTFWVSARVIVKLKNVSVPVDLPDSLESPVCTAMASASLRHQLCSFGVPLHS</sequence>
<evidence type="ECO:0000313" key="1">
    <source>
        <dbReference type="EMBL" id="MBW31545.1"/>
    </source>
</evidence>
<name>A0A2M3ZSS1_9DIPT</name>